<feature type="transmembrane region" description="Helical" evidence="1">
    <location>
        <begin position="381"/>
        <end position="401"/>
    </location>
</feature>
<keyword evidence="1" id="KW-1133">Transmembrane helix</keyword>
<feature type="transmembrane region" description="Helical" evidence="1">
    <location>
        <begin position="357"/>
        <end position="375"/>
    </location>
</feature>
<feature type="transmembrane region" description="Helical" evidence="1">
    <location>
        <begin position="57"/>
        <end position="76"/>
    </location>
</feature>
<sequence length="623" mass="72165">MKFSLLSIFKKIRNNPDIVFYIFLGVYFLFMLFISNFRDMIKDEALYYRETYLMSELIRNGIWFGDYSVGLHGFLFKLPPALIFLIAGPSIDVVTIYNIILSIGVGFFFFKLVKTFLKNGWYAFFATIFLMTNFHFVISTPTYLREIPSLLIIIMFMWGVLKNWNKWYMSLVFVLLLDTKEYVFLVFVIVYILWLFITSKEKKFFRKIWEVFKQCTVVFIPSLIWIVLMFFTSIIPVNMFLASTIGLIQSSWSYTIKHFQSGLTTLNLIDNGKTIRGISTDVVYASTVVGQEGSQQTSIFSSVIPTINLIISYIGKILYPRTFSFLSVSKVVIFPVLSASFLVLINYLRKKIKIGSIFIFSSLLCLIWIVFYILRASHGRYLLPIVPAISIMVIYTLFYSIFTKRQKSSILIGTGIFMIGGFFFEETYLVEKIILETILLGVMGIAFFKPKFRYWKYIFLTLVTSAAFGVAILFSYTQGQISECINWGKNREVEKVIKVLPQGNAYWINTADNINVLAVLNNETNSEVEWKWSLNDDIKETKKLKTFGSSYGYSFGIVDLPSFRASLNEYSISHIVLIRSTIQGEAFPQQEWLTDFLTRKWLKLTDTVPLQGKIIYTFDVVEQ</sequence>
<proteinExistence type="predicted"/>
<name>A0A0G0GMT0_9BACT</name>
<reference evidence="2 3" key="1">
    <citation type="journal article" date="2015" name="Nature">
        <title>rRNA introns, odd ribosomes, and small enigmatic genomes across a large radiation of phyla.</title>
        <authorList>
            <person name="Brown C.T."/>
            <person name="Hug L.A."/>
            <person name="Thomas B.C."/>
            <person name="Sharon I."/>
            <person name="Castelle C.J."/>
            <person name="Singh A."/>
            <person name="Wilkins M.J."/>
            <person name="Williams K.H."/>
            <person name="Banfield J.F."/>
        </authorList>
    </citation>
    <scope>NUCLEOTIDE SEQUENCE [LARGE SCALE GENOMIC DNA]</scope>
</reference>
<feature type="transmembrane region" description="Helical" evidence="1">
    <location>
        <begin position="121"/>
        <end position="138"/>
    </location>
</feature>
<dbReference type="AlphaFoldDB" id="A0A0G0GMT0"/>
<feature type="transmembrane region" description="Helical" evidence="1">
    <location>
        <begin position="430"/>
        <end position="448"/>
    </location>
</feature>
<feature type="transmembrane region" description="Helical" evidence="1">
    <location>
        <begin position="18"/>
        <end position="37"/>
    </location>
</feature>
<feature type="transmembrane region" description="Helical" evidence="1">
    <location>
        <begin position="408"/>
        <end position="424"/>
    </location>
</feature>
<feature type="transmembrane region" description="Helical" evidence="1">
    <location>
        <begin position="219"/>
        <end position="248"/>
    </location>
</feature>
<evidence type="ECO:0000256" key="1">
    <source>
        <dbReference type="SAM" id="Phobius"/>
    </source>
</evidence>
<evidence type="ECO:0000313" key="3">
    <source>
        <dbReference type="Proteomes" id="UP000034140"/>
    </source>
</evidence>
<feature type="transmembrane region" description="Helical" evidence="1">
    <location>
        <begin position="299"/>
        <end position="319"/>
    </location>
</feature>
<feature type="transmembrane region" description="Helical" evidence="1">
    <location>
        <begin position="82"/>
        <end position="109"/>
    </location>
</feature>
<accession>A0A0G0GMT0</accession>
<feature type="transmembrane region" description="Helical" evidence="1">
    <location>
        <begin position="325"/>
        <end position="345"/>
    </location>
</feature>
<dbReference type="EMBL" id="LBRE01000003">
    <property type="protein sequence ID" value="KKP92927.1"/>
    <property type="molecule type" value="Genomic_DNA"/>
</dbReference>
<feature type="transmembrane region" description="Helical" evidence="1">
    <location>
        <begin position="182"/>
        <end position="199"/>
    </location>
</feature>
<keyword evidence="1" id="KW-0812">Transmembrane</keyword>
<evidence type="ECO:0008006" key="4">
    <source>
        <dbReference type="Google" id="ProtNLM"/>
    </source>
</evidence>
<protein>
    <recommendedName>
        <fullName evidence="4">Glycosyltransferase RgtA/B/C/D-like domain-containing protein</fullName>
    </recommendedName>
</protein>
<dbReference type="Proteomes" id="UP000034140">
    <property type="component" value="Unassembled WGS sequence"/>
</dbReference>
<keyword evidence="1" id="KW-0472">Membrane</keyword>
<organism evidence="2 3">
    <name type="scientific">candidate division WS6 bacterium GW2011_GWC1_36_11</name>
    <dbReference type="NCBI Taxonomy" id="1619090"/>
    <lineage>
        <taxon>Bacteria</taxon>
        <taxon>Candidatus Dojkabacteria</taxon>
    </lineage>
</organism>
<feature type="transmembrane region" description="Helical" evidence="1">
    <location>
        <begin position="457"/>
        <end position="476"/>
    </location>
</feature>
<evidence type="ECO:0000313" key="2">
    <source>
        <dbReference type="EMBL" id="KKP92927.1"/>
    </source>
</evidence>
<gene>
    <name evidence="2" type="ORF">UR96_C0003G0053</name>
</gene>
<feature type="transmembrane region" description="Helical" evidence="1">
    <location>
        <begin position="144"/>
        <end position="161"/>
    </location>
</feature>
<comment type="caution">
    <text evidence="2">The sequence shown here is derived from an EMBL/GenBank/DDBJ whole genome shotgun (WGS) entry which is preliminary data.</text>
</comment>